<gene>
    <name evidence="1" type="ORF">N7476_006122</name>
</gene>
<dbReference type="OrthoDB" id="245989at2759"/>
<reference evidence="1" key="2">
    <citation type="journal article" date="2023" name="IMA Fungus">
        <title>Comparative genomic study of the Penicillium genus elucidates a diverse pangenome and 15 lateral gene transfer events.</title>
        <authorList>
            <person name="Petersen C."/>
            <person name="Sorensen T."/>
            <person name="Nielsen M.R."/>
            <person name="Sondergaard T.E."/>
            <person name="Sorensen J.L."/>
            <person name="Fitzpatrick D.A."/>
            <person name="Frisvad J.C."/>
            <person name="Nielsen K.L."/>
        </authorList>
    </citation>
    <scope>NUCLEOTIDE SEQUENCE</scope>
    <source>
        <strain evidence="1">IBT 21472</strain>
    </source>
</reference>
<proteinExistence type="predicted"/>
<organism evidence="1 2">
    <name type="scientific">Penicillium atrosanguineum</name>
    <dbReference type="NCBI Taxonomy" id="1132637"/>
    <lineage>
        <taxon>Eukaryota</taxon>
        <taxon>Fungi</taxon>
        <taxon>Dikarya</taxon>
        <taxon>Ascomycota</taxon>
        <taxon>Pezizomycotina</taxon>
        <taxon>Eurotiomycetes</taxon>
        <taxon>Eurotiomycetidae</taxon>
        <taxon>Eurotiales</taxon>
        <taxon>Aspergillaceae</taxon>
        <taxon>Penicillium</taxon>
    </lineage>
</organism>
<evidence type="ECO:0000313" key="2">
    <source>
        <dbReference type="Proteomes" id="UP001147746"/>
    </source>
</evidence>
<evidence type="ECO:0000313" key="1">
    <source>
        <dbReference type="EMBL" id="KAJ5315815.1"/>
    </source>
</evidence>
<name>A0A9W9L6B7_9EURO</name>
<dbReference type="AlphaFoldDB" id="A0A9W9L6B7"/>
<accession>A0A9W9L6B7</accession>
<dbReference type="Proteomes" id="UP001147746">
    <property type="component" value="Unassembled WGS sequence"/>
</dbReference>
<keyword evidence="2" id="KW-1185">Reference proteome</keyword>
<comment type="caution">
    <text evidence="1">The sequence shown here is derived from an EMBL/GenBank/DDBJ whole genome shotgun (WGS) entry which is preliminary data.</text>
</comment>
<sequence length="70" mass="7870">MFVLRGADFPPKQPVSWGLAGEVMAMQERDLAAGYKKRELGITWQNLTVDVLSAEASVKENFRSDMVRRA</sequence>
<protein>
    <submittedName>
        <fullName evidence="1">CDR ABC transporter</fullName>
    </submittedName>
</protein>
<dbReference type="EMBL" id="JAPZBO010000005">
    <property type="protein sequence ID" value="KAJ5315815.1"/>
    <property type="molecule type" value="Genomic_DNA"/>
</dbReference>
<reference evidence="1" key="1">
    <citation type="submission" date="2022-12" db="EMBL/GenBank/DDBJ databases">
        <authorList>
            <person name="Petersen C."/>
        </authorList>
    </citation>
    <scope>NUCLEOTIDE SEQUENCE</scope>
    <source>
        <strain evidence="1">IBT 21472</strain>
    </source>
</reference>